<dbReference type="Proteomes" id="UP000020595">
    <property type="component" value="Unassembled WGS sequence"/>
</dbReference>
<proteinExistence type="predicted"/>
<feature type="coiled-coil region" evidence="1">
    <location>
        <begin position="386"/>
        <end position="434"/>
    </location>
</feature>
<dbReference type="InterPro" id="IPR038729">
    <property type="entry name" value="Rad50/SbcC_AAA"/>
</dbReference>
<evidence type="ECO:0000256" key="1">
    <source>
        <dbReference type="SAM" id="Coils"/>
    </source>
</evidence>
<feature type="domain" description="Rad50/SbcC-type AAA" evidence="2">
    <location>
        <begin position="5"/>
        <end position="252"/>
    </location>
</feature>
<dbReference type="InterPro" id="IPR027417">
    <property type="entry name" value="P-loop_NTPase"/>
</dbReference>
<feature type="coiled-coil region" evidence="1">
    <location>
        <begin position="232"/>
        <end position="286"/>
    </location>
</feature>
<evidence type="ECO:0000313" key="4">
    <source>
        <dbReference type="Proteomes" id="UP000020595"/>
    </source>
</evidence>
<dbReference type="Pfam" id="PF13476">
    <property type="entry name" value="AAA_23"/>
    <property type="match status" value="1"/>
</dbReference>
<dbReference type="PATRIC" id="fig|1310613.3.peg.2246"/>
<gene>
    <name evidence="3" type="ORF">J512_2336</name>
</gene>
<dbReference type="AlphaFoldDB" id="A0A009HQN8"/>
<feature type="coiled-coil region" evidence="1">
    <location>
        <begin position="780"/>
        <end position="831"/>
    </location>
</feature>
<feature type="coiled-coil region" evidence="1">
    <location>
        <begin position="646"/>
        <end position="680"/>
    </location>
</feature>
<dbReference type="SUPFAM" id="SSF52540">
    <property type="entry name" value="P-loop containing nucleoside triphosphate hydrolases"/>
    <property type="match status" value="2"/>
</dbReference>
<evidence type="ECO:0000313" key="3">
    <source>
        <dbReference type="EMBL" id="EXB05340.1"/>
    </source>
</evidence>
<feature type="coiled-coil region" evidence="1">
    <location>
        <begin position="876"/>
        <end position="906"/>
    </location>
</feature>
<feature type="coiled-coil region" evidence="1">
    <location>
        <begin position="947"/>
        <end position="974"/>
    </location>
</feature>
<organism evidence="3 4">
    <name type="scientific">Acinetobacter baumannii (strain 1295743)</name>
    <dbReference type="NCBI Taxonomy" id="1310613"/>
    <lineage>
        <taxon>Bacteria</taxon>
        <taxon>Pseudomonadati</taxon>
        <taxon>Pseudomonadota</taxon>
        <taxon>Gammaproteobacteria</taxon>
        <taxon>Moraxellales</taxon>
        <taxon>Moraxellaceae</taxon>
        <taxon>Acinetobacter</taxon>
        <taxon>Acinetobacter calcoaceticus/baumannii complex</taxon>
    </lineage>
</organism>
<dbReference type="EMBL" id="JEWH01000028">
    <property type="protein sequence ID" value="EXB05340.1"/>
    <property type="molecule type" value="Genomic_DNA"/>
</dbReference>
<sequence>MKILSIRIKNLASLADEHFIDFESAPLAHAGLIAIVGKTGAGKSTILDAMCLALFNRVPRLKDSDGKLKDVDGSELLTNSPLTVLRRGTGHGFAELCFIAQDQKRYLARWEIKRARENPNGKLQSVQRHLKCLTDGVVLADKAKAVDEKVKQITQLSFEQFTRAVLLAQSEVTAFLKARDSERGELLEYLTNSSIFAKIGELAFRKTADIAKQRKQLEEFLGHIEILSDEEIAAFTEQYQQAEQNYQQLEQQKHVLDKQQQWFERKAKLEQEVQAKQQQFQTQQNHHQQLASEREQLKRLEVFSEIRPQVFQQAQNLQTLQQLEPQIQQAQTKFNELVQIFETGQKKYQLAEQQLKQTLDFEQQHQHALNQVRQSIQERAFIADEYKKCKEKRQVLEQNLSPLQQQQNAVQQHIAQLEQNKIHLQQQLIQTQQYAELDKGLSAHLHQLGQFIQNYQTIEEQLGNPTLARQKLSEAKSELEQLTASLGTVEQIELKLEQQRKDKDQKLAQVTQLDLIQQKIKVYHELYAELQQFTEKHTQASAQEDQLKTVCQLAEQDYQTAKTEREKLQHILQQQRLLHTENIEQLRANLKEGEACLVCGSTHHPYRIDDSAVSKALFDLQQQQEQQAIALEQTKFNAWQTQQHALTQCRAELEQVQKYLAQLQTKQSSLQQELKQAFNLNQLHIELNQAPEQILQTLNELRQATQTAISLFDSENARLTQAIKQHNQLIQTIQRNESLLNTAQQWQQQVQHIVECLSETEQHAWQQASSQTAKQTWAILDARAKQLEQQEQLSQRFEQQQQELKMLTASLEQMTKQIDEIDQNLQEITLKGQQNNEKAVSLIQQMTGRSDIKPHEWLIEHDAKRQHQQTAYHEAKQRFEQTRQHFEQQKQALDQLKHQHQHTEQHQQQIDGQIQNWLKAHTDFQASDLTALIQINSAQEQDIRNRLNHAERLLSEASSALKTMQEQLSEHLQTQPDIEYEKLVTLIQDNIAKLKAQLEVRDGLKLKLELHQQNLAKQQKYAEQIQNIQQEEHRWSKISGLIGDAKGKEFRDYAQQYHLDILVEHANQQLAMLSQRYTLKRLDQSLSLAIIDHDMDGETRSVASLSGGESFLTALALSLAIANMASGSMKIESLFIDEGFGTLDASSLHMVMNALDQLQNQGRQVILISHIQEMHERIPVQIQVKPLGAGASTIEIVG</sequence>
<dbReference type="PANTHER" id="PTHR32114">
    <property type="entry name" value="ABC TRANSPORTER ABCH.3"/>
    <property type="match status" value="1"/>
</dbReference>
<feature type="coiled-coil region" evidence="1">
    <location>
        <begin position="472"/>
        <end position="509"/>
    </location>
</feature>
<protein>
    <submittedName>
        <fullName evidence="3">AAA domain protein</fullName>
    </submittedName>
</protein>
<dbReference type="GO" id="GO:0016887">
    <property type="term" value="F:ATP hydrolysis activity"/>
    <property type="evidence" value="ECO:0007669"/>
    <property type="project" value="InterPro"/>
</dbReference>
<name>A0A009HQN8_ACIB9</name>
<dbReference type="PANTHER" id="PTHR32114:SF2">
    <property type="entry name" value="ABC TRANSPORTER ABCH.3"/>
    <property type="match status" value="1"/>
</dbReference>
<dbReference type="Gene3D" id="3.40.50.300">
    <property type="entry name" value="P-loop containing nucleotide triphosphate hydrolases"/>
    <property type="match status" value="2"/>
</dbReference>
<dbReference type="RefSeq" id="WP_032051245.1">
    <property type="nucleotide sequence ID" value="NZ_JEWH01000028.1"/>
</dbReference>
<keyword evidence="1" id="KW-0175">Coiled coil</keyword>
<comment type="caution">
    <text evidence="3">The sequence shown here is derived from an EMBL/GenBank/DDBJ whole genome shotgun (WGS) entry which is preliminary data.</text>
</comment>
<evidence type="ECO:0000259" key="2">
    <source>
        <dbReference type="Pfam" id="PF13476"/>
    </source>
</evidence>
<accession>A0A009HQN8</accession>
<dbReference type="GO" id="GO:0006302">
    <property type="term" value="P:double-strand break repair"/>
    <property type="evidence" value="ECO:0007669"/>
    <property type="project" value="InterPro"/>
</dbReference>
<dbReference type="Pfam" id="PF13558">
    <property type="entry name" value="SbcC_Walker_B"/>
    <property type="match status" value="1"/>
</dbReference>
<reference evidence="3 4" key="1">
    <citation type="submission" date="2014-02" db="EMBL/GenBank/DDBJ databases">
        <title>Comparative genomics and transcriptomics to identify genetic mechanisms underlying the emergence of carbapenem resistant Acinetobacter baumannii (CRAb).</title>
        <authorList>
            <person name="Harris A.D."/>
            <person name="Johnson K.J."/>
            <person name="George J."/>
            <person name="Shefchek K."/>
            <person name="Daugherty S.C."/>
            <person name="Parankush S."/>
            <person name="Sadzewicz L."/>
            <person name="Tallon L."/>
            <person name="Sengamalay N."/>
            <person name="Hazen T.H."/>
            <person name="Rasko D.A."/>
        </authorList>
    </citation>
    <scope>NUCLEOTIDE SEQUENCE [LARGE SCALE GENOMIC DNA]</scope>
    <source>
        <strain evidence="3 4">1295743</strain>
    </source>
</reference>